<dbReference type="PANTHER" id="PTHR21240">
    <property type="entry name" value="2-AMINO-3-CARBOXYLMUCONATE-6-SEMIALDEHYDE DECARBOXYLASE"/>
    <property type="match status" value="1"/>
</dbReference>
<dbReference type="PANTHER" id="PTHR21240:SF28">
    <property type="entry name" value="ISO-OROTATE DECARBOXYLASE (EUROFUNG)"/>
    <property type="match status" value="1"/>
</dbReference>
<dbReference type="EMBL" id="NVUS01000040">
    <property type="protein sequence ID" value="PCI96674.1"/>
    <property type="molecule type" value="Genomic_DNA"/>
</dbReference>
<keyword evidence="1" id="KW-0456">Lyase</keyword>
<dbReference type="GO" id="GO:0005737">
    <property type="term" value="C:cytoplasm"/>
    <property type="evidence" value="ECO:0007669"/>
    <property type="project" value="TreeGrafter"/>
</dbReference>
<dbReference type="AlphaFoldDB" id="A0A2A4YPI7"/>
<dbReference type="InterPro" id="IPR032466">
    <property type="entry name" value="Metal_Hydrolase"/>
</dbReference>
<evidence type="ECO:0000313" key="3">
    <source>
        <dbReference type="EMBL" id="PCI96674.1"/>
    </source>
</evidence>
<dbReference type="GO" id="GO:0016831">
    <property type="term" value="F:carboxy-lyase activity"/>
    <property type="evidence" value="ECO:0007669"/>
    <property type="project" value="InterPro"/>
</dbReference>
<accession>A0A2A4YPI7</accession>
<reference evidence="3" key="2">
    <citation type="journal article" date="2018" name="ISME J.">
        <title>A dynamic microbial community with high functional redundancy inhabits the cold, oxic subseafloor aquifer.</title>
        <authorList>
            <person name="Tully B.J."/>
            <person name="Wheat C.G."/>
            <person name="Glazer B.T."/>
            <person name="Huber J.A."/>
        </authorList>
    </citation>
    <scope>NUCLEOTIDE SEQUENCE</scope>
    <source>
        <strain evidence="3">NORP83</strain>
    </source>
</reference>
<feature type="domain" description="Amidohydrolase-related" evidence="2">
    <location>
        <begin position="25"/>
        <end position="368"/>
    </location>
</feature>
<protein>
    <submittedName>
        <fullName evidence="3">Hydrolase</fullName>
    </submittedName>
</protein>
<dbReference type="SUPFAM" id="SSF51556">
    <property type="entry name" value="Metallo-dependent hydrolases"/>
    <property type="match status" value="1"/>
</dbReference>
<reference key="1">
    <citation type="submission" date="2017-08" db="EMBL/GenBank/DDBJ databases">
        <title>A dynamic microbial community with high functional redundancy inhabits the cold, oxic subseafloor aquifer.</title>
        <authorList>
            <person name="Tully B.J."/>
            <person name="Wheat C.G."/>
            <person name="Glazer B.T."/>
            <person name="Huber J.A."/>
        </authorList>
    </citation>
    <scope>NUCLEOTIDE SEQUENCE [LARGE SCALE GENOMIC DNA]</scope>
</reference>
<evidence type="ECO:0000259" key="2">
    <source>
        <dbReference type="Pfam" id="PF04909"/>
    </source>
</evidence>
<dbReference type="GO" id="GO:0019748">
    <property type="term" value="P:secondary metabolic process"/>
    <property type="evidence" value="ECO:0007669"/>
    <property type="project" value="TreeGrafter"/>
</dbReference>
<dbReference type="InterPro" id="IPR006680">
    <property type="entry name" value="Amidohydro-rel"/>
</dbReference>
<proteinExistence type="predicted"/>
<organism evidence="3">
    <name type="scientific">OCS116 cluster bacterium</name>
    <dbReference type="NCBI Taxonomy" id="2030921"/>
    <lineage>
        <taxon>Bacteria</taxon>
        <taxon>Pseudomonadati</taxon>
        <taxon>Pseudomonadota</taxon>
        <taxon>Alphaproteobacteria</taxon>
        <taxon>OCS116 cluster</taxon>
    </lineage>
</organism>
<keyword evidence="3" id="KW-0378">Hydrolase</keyword>
<dbReference type="Gene3D" id="3.20.20.140">
    <property type="entry name" value="Metal-dependent hydrolases"/>
    <property type="match status" value="1"/>
</dbReference>
<gene>
    <name evidence="3" type="ORF">COB13_17210</name>
</gene>
<sequence length="372" mass="42069">MSDTVLEKPATKAAKPAEAQLMIVDCDIHPGFTTKDELGKFMPLRWRQHVQDYGIRTSNPFVGSLPYPRMGNGMRQDSYPPDGGAPASNLEFMQAQLLDPLNIEFGLLHALNPGPAASNLEQGNAVCVAVNDWQVDKWLSKDKRLKGGIVVNQDDAVGSIAEIERNANDQRFVQIGMVPRSIESMGRQRYWPIYELAESLDLPIGVHSAGYGTHTNSAGGWGSFYIEEHCGFAHPAQTVIISMIFEGVFERFPKLKLVVVEGGFAWLAPLMWRMDREWERMKDEVPHLKMKPSEYVKRNIWLTTQPVEEPPNVRHMTPLLEWIGHDKLLFSTDYPHWDFDDPNRAFRVPMAAGVKEGILRDNALSVYQRLTK</sequence>
<dbReference type="InterPro" id="IPR032465">
    <property type="entry name" value="ACMSD"/>
</dbReference>
<evidence type="ECO:0000256" key="1">
    <source>
        <dbReference type="ARBA" id="ARBA00023239"/>
    </source>
</evidence>
<name>A0A2A4YPI7_9PROT</name>
<dbReference type="Pfam" id="PF04909">
    <property type="entry name" value="Amidohydro_2"/>
    <property type="match status" value="1"/>
</dbReference>
<comment type="caution">
    <text evidence="3">The sequence shown here is derived from an EMBL/GenBank/DDBJ whole genome shotgun (WGS) entry which is preliminary data.</text>
</comment>
<dbReference type="GO" id="GO:0016787">
    <property type="term" value="F:hydrolase activity"/>
    <property type="evidence" value="ECO:0007669"/>
    <property type="project" value="UniProtKB-KW"/>
</dbReference>